<comment type="caution">
    <text evidence="2">The sequence shown here is derived from an EMBL/GenBank/DDBJ whole genome shotgun (WGS) entry which is preliminary data.</text>
</comment>
<keyword evidence="3" id="KW-1185">Reference proteome</keyword>
<evidence type="ECO:0000313" key="3">
    <source>
        <dbReference type="Proteomes" id="UP000253664"/>
    </source>
</evidence>
<dbReference type="Proteomes" id="UP000253664">
    <property type="component" value="Unassembled WGS sequence"/>
</dbReference>
<proteinExistence type="predicted"/>
<dbReference type="AlphaFoldDB" id="A0A367LRJ6"/>
<evidence type="ECO:0000313" key="2">
    <source>
        <dbReference type="EMBL" id="RCI17017.1"/>
    </source>
</evidence>
<protein>
    <submittedName>
        <fullName evidence="2">Uncharacterized protein</fullName>
    </submittedName>
</protein>
<gene>
    <name evidence="2" type="ORF">L249_1942</name>
</gene>
<sequence length="129" mass="14991">MRYFVGRWRKRKAVQRADRCDDRYNESIGRYNRYSPTVTQGVVAGLSLVDPVTRDAVTGLPEPEPEQQQQRQASRRHGTALQRLGRSILHEHVCLYDMLMDGILRRTEDPLVGARRFRDGVCIAYQWMA</sequence>
<organism evidence="2 3">
    <name type="scientific">Ophiocordyceps polyrhachis-furcata BCC 54312</name>
    <dbReference type="NCBI Taxonomy" id="1330021"/>
    <lineage>
        <taxon>Eukaryota</taxon>
        <taxon>Fungi</taxon>
        <taxon>Dikarya</taxon>
        <taxon>Ascomycota</taxon>
        <taxon>Pezizomycotina</taxon>
        <taxon>Sordariomycetes</taxon>
        <taxon>Hypocreomycetidae</taxon>
        <taxon>Hypocreales</taxon>
        <taxon>Ophiocordycipitaceae</taxon>
        <taxon>Ophiocordyceps</taxon>
    </lineage>
</organism>
<reference evidence="2 3" key="1">
    <citation type="journal article" date="2015" name="BMC Genomics">
        <title>Insights from the genome of Ophiocordyceps polyrhachis-furcata to pathogenicity and host specificity in insect fungi.</title>
        <authorList>
            <person name="Wichadakul D."/>
            <person name="Kobmoo N."/>
            <person name="Ingsriswang S."/>
            <person name="Tangphatsornruang S."/>
            <person name="Chantasingh D."/>
            <person name="Luangsa-ard J.J."/>
            <person name="Eurwilaichitr L."/>
        </authorList>
    </citation>
    <scope>NUCLEOTIDE SEQUENCE [LARGE SCALE GENOMIC DNA]</scope>
    <source>
        <strain evidence="2 3">BCC 54312</strain>
    </source>
</reference>
<dbReference type="EMBL" id="LKCN02000001">
    <property type="protein sequence ID" value="RCI17017.1"/>
    <property type="molecule type" value="Genomic_DNA"/>
</dbReference>
<evidence type="ECO:0000256" key="1">
    <source>
        <dbReference type="SAM" id="MobiDB-lite"/>
    </source>
</evidence>
<name>A0A367LRJ6_9HYPO</name>
<accession>A0A367LRJ6</accession>
<feature type="region of interest" description="Disordered" evidence="1">
    <location>
        <begin position="56"/>
        <end position="78"/>
    </location>
</feature>